<evidence type="ECO:0000313" key="2">
    <source>
        <dbReference type="RefSeq" id="XP_017781044.1"/>
    </source>
</evidence>
<dbReference type="Proteomes" id="UP000695000">
    <property type="component" value="Unplaced"/>
</dbReference>
<reference evidence="2" key="1">
    <citation type="submission" date="2025-08" db="UniProtKB">
        <authorList>
            <consortium name="RefSeq"/>
        </authorList>
    </citation>
    <scope>IDENTIFICATION</scope>
    <source>
        <tissue evidence="2">Whole Larva</tissue>
    </source>
</reference>
<sequence length="374" mass="42640">MDCLIPGANMRVVNRTIQALSKISDELYIEGEIDNLSFVAMNMNKTAYAKYTFHSIFFVNYKIEDGSDEKITCKIHMKSLLNVFKNKIDRKVEMCRILFDKDATQILFKLKYKQDIMVVHNLKLIDFDYLTIDYNTEDAKNNITGTGVFFNQILSNFQTSDSSLSLEVNSNKITLRNYDVGVSTVYKGMRSQIVLTGNEFDSYSIGEETNIVLSLKPFRSAISFGEFFNIPIMLHFKNGGWPIILRMKNTTFNVDYILATVNPDDSESQSTTTSEVLDPVLRCVQNRNNAECVNLSMEVDSSEKDLTLADKEAMESVNWDDNDFDNDVTMSPPITKRNVEKEKMANIFGRCFDPTFHTSMLDFGEELAPNSDSD</sequence>
<protein>
    <submittedName>
        <fullName evidence="2">Cell cycle checkpoint control protein RAD9A</fullName>
    </submittedName>
</protein>
<gene>
    <name evidence="2" type="primary">LOC108565880</name>
</gene>
<dbReference type="InterPro" id="IPR046938">
    <property type="entry name" value="DNA_clamp_sf"/>
</dbReference>
<dbReference type="PANTHER" id="PTHR15237">
    <property type="entry name" value="DNA REPAIR PROTEIN RAD9"/>
    <property type="match status" value="1"/>
</dbReference>
<keyword evidence="1" id="KW-1185">Reference proteome</keyword>
<name>A0ABM1N2J4_NICVS</name>
<dbReference type="Pfam" id="PF04139">
    <property type="entry name" value="Rad9"/>
    <property type="match status" value="1"/>
</dbReference>
<dbReference type="RefSeq" id="XP_017781044.1">
    <property type="nucleotide sequence ID" value="XM_017925555.1"/>
</dbReference>
<accession>A0ABM1N2J4</accession>
<dbReference type="SUPFAM" id="SSF55979">
    <property type="entry name" value="DNA clamp"/>
    <property type="match status" value="1"/>
</dbReference>
<organism evidence="1 2">
    <name type="scientific">Nicrophorus vespilloides</name>
    <name type="common">Boreal carrion beetle</name>
    <dbReference type="NCBI Taxonomy" id="110193"/>
    <lineage>
        <taxon>Eukaryota</taxon>
        <taxon>Metazoa</taxon>
        <taxon>Ecdysozoa</taxon>
        <taxon>Arthropoda</taxon>
        <taxon>Hexapoda</taxon>
        <taxon>Insecta</taxon>
        <taxon>Pterygota</taxon>
        <taxon>Neoptera</taxon>
        <taxon>Endopterygota</taxon>
        <taxon>Coleoptera</taxon>
        <taxon>Polyphaga</taxon>
        <taxon>Staphyliniformia</taxon>
        <taxon>Silphidae</taxon>
        <taxon>Nicrophorinae</taxon>
        <taxon>Nicrophorus</taxon>
    </lineage>
</organism>
<dbReference type="PANTHER" id="PTHR15237:SF0">
    <property type="entry name" value="CELL CYCLE CHECKPOINT CONTROL PROTEIN"/>
    <property type="match status" value="1"/>
</dbReference>
<proteinExistence type="predicted"/>
<evidence type="ECO:0000313" key="1">
    <source>
        <dbReference type="Proteomes" id="UP000695000"/>
    </source>
</evidence>
<dbReference type="Gene3D" id="3.70.10.10">
    <property type="match status" value="1"/>
</dbReference>
<dbReference type="InterPro" id="IPR007268">
    <property type="entry name" value="Rad9/Ddc1"/>
</dbReference>
<dbReference type="GeneID" id="108565880"/>